<keyword evidence="1" id="KW-0863">Zinc-finger</keyword>
<reference evidence="5" key="1">
    <citation type="journal article" date="2019" name="Nat. Commun.">
        <title>The genome of broomcorn millet.</title>
        <authorList>
            <person name="Zou C."/>
            <person name="Miki D."/>
            <person name="Li D."/>
            <person name="Tang Q."/>
            <person name="Xiao L."/>
            <person name="Rajput S."/>
            <person name="Deng P."/>
            <person name="Jia W."/>
            <person name="Huang R."/>
            <person name="Zhang M."/>
            <person name="Sun Y."/>
            <person name="Hu J."/>
            <person name="Fu X."/>
            <person name="Schnable P.S."/>
            <person name="Li F."/>
            <person name="Zhang H."/>
            <person name="Feng B."/>
            <person name="Zhu X."/>
            <person name="Liu R."/>
            <person name="Schnable J.C."/>
            <person name="Zhu J.-K."/>
            <person name="Zhang H."/>
        </authorList>
    </citation>
    <scope>NUCLEOTIDE SEQUENCE [LARGE SCALE GENOMIC DNA]</scope>
</reference>
<sequence>MGDVPVPAPSLPDSDMTSRRRREPSEPRSDSDWDAGSSSEGSPDLLRCAPAAQISRAAASSSSSSSWLREIERDRVRLVREWVHMAARDRDDDTGPPPSPVPDHARRDAPRIRGRQARLELVMRMAADRQAELHRLSQHRAVSDFPHRNRIHALLRGRFLRNGGLPEERRPPSVAARELGQLRQRHPVSGLREEFRFRLENLVRGQAVSQADDSSTHDVELSTNDRSESRPTTSETTQERPERTSENISLQQIEGTATTSGFESGTPSVAEVFCESHSQAESQEDLEQERSDWQRFSCAVIGEGSERSWLENADISSREGTAVEDDHEDRLPEANEESTNVDHLPEGHDESISDDSLSEAHEEQHDSDHLPAVLEQLHGNINLQESHGEWSRDDRPIEVYDEWQSDDHVPEVNEEWQDDDESNSTADNWHDNTSDQPIDHDAALIRRANTFIPGDDDNVYSTELRELLSRRSVSNLLHSAFRENLDRLIRSYVERQGRGPLPWDLEGTTPTPNSPDQNQEQQRDDDDQELQHTVDRPPLVIPPPPIPPRQPLWHSELHRNNWIRQNIHRSSSDIEWEAINDLRADMARLQQGMSHMQRMLEACMDMQLELQRSVRQEVSAALNRFIGEQGESKEIIDDGSKWINVRKGTCCICCETPIDSLLYRCGHMCTCSKCANELVRGGGKCPLCRAPIIEAKSKNAHELNKVSLVEHLLDYDRVRPVVSVVAERFLRRPNKMVWRSLCLPFWPMKIGPHRHEQSTCGRAHPAKLHRQAECMELEELAAISVNPTLLPILNHLLLEVYAVLRPKPLDYDQRNTLVDVIRKITKQIFGSNDGFPVVEPFGSFTMDLFTPRSDLDLSVNFSANTDDRYTRKEKISVIRKFSKVLYSHQRNGICCGVLPIVSARVPILKVIDCGTGVECDISVENKDGMTRSMIFKYVSLLDERFQILSYLTRHPPILPAFSALLKDGLDCASVERNILPFKGFGSRNTESVAELFVSLISKLLSAESLWEHGLCASNFEASWISKTWKKGVGNLSVEDFLDRSQNFARSVGKVQMQKICKYLRQCALNLLDFMRGKLDTPKLKTLLFGRLSPDDLVSKPRLKHGKRKRKWELCPQGRYAFQKRAKHGGNATTSSDSLPAPASNKVFPAALHDRGTIQRSSIHRFVPVIPWPRIIPSGFGYGLSLEFPSVARPQPGKGILGRRPSNAVPLNQWNSTSAAAARST</sequence>
<evidence type="ECO:0000256" key="1">
    <source>
        <dbReference type="PROSITE-ProRule" id="PRU00175"/>
    </source>
</evidence>
<dbReference type="OrthoDB" id="6078042at2759"/>
<feature type="compositionally biased region" description="Basic and acidic residues" evidence="2">
    <location>
        <begin position="214"/>
        <end position="229"/>
    </location>
</feature>
<dbReference type="SUPFAM" id="SSF81631">
    <property type="entry name" value="PAP/OAS1 substrate-binding domain"/>
    <property type="match status" value="1"/>
</dbReference>
<dbReference type="Gene3D" id="3.30.460.10">
    <property type="entry name" value="Beta Polymerase, domain 2"/>
    <property type="match status" value="1"/>
</dbReference>
<dbReference type="CDD" id="cd05402">
    <property type="entry name" value="NT_PAP_TUTase"/>
    <property type="match status" value="1"/>
</dbReference>
<dbReference type="PANTHER" id="PTHR46519">
    <property type="entry name" value="RING/U-BOX SUPERFAMILY PROTEIN"/>
    <property type="match status" value="1"/>
</dbReference>
<dbReference type="PANTHER" id="PTHR46519:SF17">
    <property type="entry name" value="RING-TYPE DOMAIN-CONTAINING PROTEIN"/>
    <property type="match status" value="1"/>
</dbReference>
<evidence type="ECO:0000259" key="3">
    <source>
        <dbReference type="PROSITE" id="PS50089"/>
    </source>
</evidence>
<dbReference type="InterPro" id="IPR001841">
    <property type="entry name" value="Znf_RING"/>
</dbReference>
<dbReference type="InterPro" id="IPR013083">
    <property type="entry name" value="Znf_RING/FYVE/PHD"/>
</dbReference>
<dbReference type="InterPro" id="IPR043519">
    <property type="entry name" value="NT_sf"/>
</dbReference>
<dbReference type="Pfam" id="PF22600">
    <property type="entry name" value="MTPAP-like_central"/>
    <property type="match status" value="1"/>
</dbReference>
<feature type="region of interest" description="Disordered" evidence="2">
    <location>
        <begin position="1201"/>
        <end position="1224"/>
    </location>
</feature>
<feature type="region of interest" description="Disordered" evidence="2">
    <location>
        <begin position="1"/>
        <end position="46"/>
    </location>
</feature>
<dbReference type="Gene3D" id="1.10.1410.10">
    <property type="match status" value="1"/>
</dbReference>
<dbReference type="GO" id="GO:0008270">
    <property type="term" value="F:zinc ion binding"/>
    <property type="evidence" value="ECO:0007669"/>
    <property type="project" value="UniProtKB-KW"/>
</dbReference>
<dbReference type="SUPFAM" id="SSF57850">
    <property type="entry name" value="RING/U-box"/>
    <property type="match status" value="1"/>
</dbReference>
<dbReference type="PROSITE" id="PS50089">
    <property type="entry name" value="ZF_RING_2"/>
    <property type="match status" value="1"/>
</dbReference>
<dbReference type="CDD" id="cd16647">
    <property type="entry name" value="mRING-HC-C3HC5_NEU1"/>
    <property type="match status" value="1"/>
</dbReference>
<organism evidence="4 5">
    <name type="scientific">Panicum miliaceum</name>
    <name type="common">Proso millet</name>
    <name type="synonym">Broomcorn millet</name>
    <dbReference type="NCBI Taxonomy" id="4540"/>
    <lineage>
        <taxon>Eukaryota</taxon>
        <taxon>Viridiplantae</taxon>
        <taxon>Streptophyta</taxon>
        <taxon>Embryophyta</taxon>
        <taxon>Tracheophyta</taxon>
        <taxon>Spermatophyta</taxon>
        <taxon>Magnoliopsida</taxon>
        <taxon>Liliopsida</taxon>
        <taxon>Poales</taxon>
        <taxon>Poaceae</taxon>
        <taxon>PACMAD clade</taxon>
        <taxon>Panicoideae</taxon>
        <taxon>Panicodae</taxon>
        <taxon>Paniceae</taxon>
        <taxon>Panicinae</taxon>
        <taxon>Panicum</taxon>
        <taxon>Panicum sect. Panicum</taxon>
    </lineage>
</organism>
<protein>
    <recommendedName>
        <fullName evidence="3">RING-type domain-containing protein</fullName>
    </recommendedName>
</protein>
<name>A0A3L6QP65_PANMI</name>
<gene>
    <name evidence="4" type="ORF">C2845_PM04G10500</name>
</gene>
<feature type="region of interest" description="Disordered" evidence="2">
    <location>
        <begin position="498"/>
        <end position="529"/>
    </location>
</feature>
<dbReference type="Gene3D" id="3.30.40.10">
    <property type="entry name" value="Zinc/RING finger domain, C3HC4 (zinc finger)"/>
    <property type="match status" value="1"/>
</dbReference>
<feature type="region of interest" description="Disordered" evidence="2">
    <location>
        <begin position="311"/>
        <end position="367"/>
    </location>
</feature>
<dbReference type="STRING" id="4540.A0A3L6QP65"/>
<proteinExistence type="predicted"/>
<comment type="caution">
    <text evidence="4">The sequence shown here is derived from an EMBL/GenBank/DDBJ whole genome shotgun (WGS) entry which is preliminary data.</text>
</comment>
<evidence type="ECO:0000313" key="5">
    <source>
        <dbReference type="Proteomes" id="UP000275267"/>
    </source>
</evidence>
<feature type="compositionally biased region" description="Polar residues" evidence="2">
    <location>
        <begin position="247"/>
        <end position="266"/>
    </location>
</feature>
<dbReference type="SUPFAM" id="SSF81301">
    <property type="entry name" value="Nucleotidyltransferase"/>
    <property type="match status" value="1"/>
</dbReference>
<feature type="region of interest" description="Disordered" evidence="2">
    <location>
        <begin position="88"/>
        <end position="112"/>
    </location>
</feature>
<dbReference type="Pfam" id="PF13920">
    <property type="entry name" value="zf-C3HC4_3"/>
    <property type="match status" value="1"/>
</dbReference>
<feature type="compositionally biased region" description="Basic and acidic residues" evidence="2">
    <location>
        <begin position="358"/>
        <end position="367"/>
    </location>
</feature>
<dbReference type="InterPro" id="IPR054708">
    <property type="entry name" value="MTPAP-like_central"/>
</dbReference>
<evidence type="ECO:0000313" key="4">
    <source>
        <dbReference type="EMBL" id="RLM84841.1"/>
    </source>
</evidence>
<dbReference type="AlphaFoldDB" id="A0A3L6QP65"/>
<dbReference type="Proteomes" id="UP000275267">
    <property type="component" value="Unassembled WGS sequence"/>
</dbReference>
<keyword evidence="5" id="KW-1185">Reference proteome</keyword>
<keyword evidence="1" id="KW-0862">Zinc</keyword>
<feature type="compositionally biased region" description="Polar residues" evidence="2">
    <location>
        <begin position="1208"/>
        <end position="1224"/>
    </location>
</feature>
<feature type="domain" description="RING-type" evidence="3">
    <location>
        <begin position="650"/>
        <end position="689"/>
    </location>
</feature>
<feature type="compositionally biased region" description="Pro residues" evidence="2">
    <location>
        <begin position="1"/>
        <end position="10"/>
    </location>
</feature>
<feature type="region of interest" description="Disordered" evidence="2">
    <location>
        <begin position="413"/>
        <end position="436"/>
    </location>
</feature>
<accession>A0A3L6QP65</accession>
<evidence type="ECO:0000256" key="2">
    <source>
        <dbReference type="SAM" id="MobiDB-lite"/>
    </source>
</evidence>
<feature type="compositionally biased region" description="Acidic residues" evidence="2">
    <location>
        <begin position="413"/>
        <end position="422"/>
    </location>
</feature>
<dbReference type="EMBL" id="PQIB02000011">
    <property type="protein sequence ID" value="RLM84841.1"/>
    <property type="molecule type" value="Genomic_DNA"/>
</dbReference>
<keyword evidence="1" id="KW-0479">Metal-binding</keyword>
<feature type="region of interest" description="Disordered" evidence="2">
    <location>
        <begin position="206"/>
        <end position="266"/>
    </location>
</feature>